<dbReference type="eggNOG" id="COG4137">
    <property type="taxonomic scope" value="Bacteria"/>
</dbReference>
<dbReference type="GO" id="GO:0017004">
    <property type="term" value="P:cytochrome complex assembly"/>
    <property type="evidence" value="ECO:0007669"/>
    <property type="project" value="InterPro"/>
</dbReference>
<reference evidence="3 4" key="1">
    <citation type="journal article" date="2009" name="Appl. Environ. Microbiol.">
        <title>Three genomes from the phylum Acidobacteria provide insight into the lifestyles of these microorganisms in soils.</title>
        <authorList>
            <person name="Ward N.L."/>
            <person name="Challacombe J.F."/>
            <person name="Janssen P.H."/>
            <person name="Henrissat B."/>
            <person name="Coutinho P.M."/>
            <person name="Wu M."/>
            <person name="Xie G."/>
            <person name="Haft D.H."/>
            <person name="Sait M."/>
            <person name="Badger J."/>
            <person name="Barabote R.D."/>
            <person name="Bradley B."/>
            <person name="Brettin T.S."/>
            <person name="Brinkac L.M."/>
            <person name="Bruce D."/>
            <person name="Creasy T."/>
            <person name="Daugherty S.C."/>
            <person name="Davidsen T.M."/>
            <person name="DeBoy R.T."/>
            <person name="Detter J.C."/>
            <person name="Dodson R.J."/>
            <person name="Durkin A.S."/>
            <person name="Ganapathy A."/>
            <person name="Gwinn-Giglio M."/>
            <person name="Han C.S."/>
            <person name="Khouri H."/>
            <person name="Kiss H."/>
            <person name="Kothari S.P."/>
            <person name="Madupu R."/>
            <person name="Nelson K.E."/>
            <person name="Nelson W.C."/>
            <person name="Paulsen I."/>
            <person name="Penn K."/>
            <person name="Ren Q."/>
            <person name="Rosovitz M.J."/>
            <person name="Selengut J.D."/>
            <person name="Shrivastava S."/>
            <person name="Sullivan S.A."/>
            <person name="Tapia R."/>
            <person name="Thompson L.S."/>
            <person name="Watkins K.L."/>
            <person name="Yang Q."/>
            <person name="Yu C."/>
            <person name="Zafar N."/>
            <person name="Zhou L."/>
            <person name="Kuske C.R."/>
        </authorList>
    </citation>
    <scope>NUCLEOTIDE SEQUENCE [LARGE SCALE GENOMIC DNA]</scope>
    <source>
        <strain evidence="3 4">Ellin345</strain>
    </source>
</reference>
<feature type="transmembrane region" description="Helical" evidence="1">
    <location>
        <begin position="6"/>
        <end position="24"/>
    </location>
</feature>
<feature type="transmembrane region" description="Helical" evidence="1">
    <location>
        <begin position="241"/>
        <end position="261"/>
    </location>
</feature>
<dbReference type="HOGENOM" id="CLU_049710_2_2_0"/>
<dbReference type="PANTHER" id="PTHR38034">
    <property type="entry name" value="INNER MEMBRANE PROTEIN YPJD"/>
    <property type="match status" value="1"/>
</dbReference>
<protein>
    <submittedName>
        <fullName evidence="3">Cytochrome c assembly protein</fullName>
    </submittedName>
</protein>
<keyword evidence="1" id="KW-0472">Membrane</keyword>
<feature type="domain" description="Cytochrome c assembly protein" evidence="2">
    <location>
        <begin position="66"/>
        <end position="251"/>
    </location>
</feature>
<gene>
    <name evidence="3" type="ordered locus">Acid345_2565</name>
</gene>
<accession>Q1INI4</accession>
<feature type="transmembrane region" description="Helical" evidence="1">
    <location>
        <begin position="206"/>
        <end position="229"/>
    </location>
</feature>
<dbReference type="EMBL" id="CP000360">
    <property type="protein sequence ID" value="ABF41566.1"/>
    <property type="molecule type" value="Genomic_DNA"/>
</dbReference>
<keyword evidence="1" id="KW-0812">Transmembrane</keyword>
<evidence type="ECO:0000256" key="1">
    <source>
        <dbReference type="SAM" id="Phobius"/>
    </source>
</evidence>
<dbReference type="GO" id="GO:0020037">
    <property type="term" value="F:heme binding"/>
    <property type="evidence" value="ECO:0007669"/>
    <property type="project" value="InterPro"/>
</dbReference>
<dbReference type="AlphaFoldDB" id="Q1INI4"/>
<organism evidence="3 4">
    <name type="scientific">Koribacter versatilis (strain Ellin345)</name>
    <dbReference type="NCBI Taxonomy" id="204669"/>
    <lineage>
        <taxon>Bacteria</taxon>
        <taxon>Pseudomonadati</taxon>
        <taxon>Acidobacteriota</taxon>
        <taxon>Terriglobia</taxon>
        <taxon>Terriglobales</taxon>
        <taxon>Candidatus Korobacteraceae</taxon>
        <taxon>Candidatus Korobacter</taxon>
    </lineage>
</organism>
<feature type="transmembrane region" description="Helical" evidence="1">
    <location>
        <begin position="31"/>
        <end position="49"/>
    </location>
</feature>
<dbReference type="STRING" id="204669.Acid345_2565"/>
<dbReference type="KEGG" id="aba:Acid345_2565"/>
<feature type="transmembrane region" description="Helical" evidence="1">
    <location>
        <begin position="125"/>
        <end position="151"/>
    </location>
</feature>
<dbReference type="Proteomes" id="UP000002432">
    <property type="component" value="Chromosome"/>
</dbReference>
<dbReference type="RefSeq" id="WP_011523367.1">
    <property type="nucleotide sequence ID" value="NC_008009.1"/>
</dbReference>
<dbReference type="InterPro" id="IPR052372">
    <property type="entry name" value="YpjD/HemX"/>
</dbReference>
<feature type="transmembrane region" description="Helical" evidence="1">
    <location>
        <begin position="93"/>
        <end position="113"/>
    </location>
</feature>
<dbReference type="Pfam" id="PF01578">
    <property type="entry name" value="Cytochrom_C_asm"/>
    <property type="match status" value="1"/>
</dbReference>
<keyword evidence="1" id="KW-1133">Transmembrane helix</keyword>
<evidence type="ECO:0000313" key="3">
    <source>
        <dbReference type="EMBL" id="ABF41566.1"/>
    </source>
</evidence>
<dbReference type="OrthoDB" id="114897at2"/>
<name>Q1INI4_KORVE</name>
<dbReference type="EnsemblBacteria" id="ABF41566">
    <property type="protein sequence ID" value="ABF41566"/>
    <property type="gene ID" value="Acid345_2565"/>
</dbReference>
<feature type="transmembrane region" description="Helical" evidence="1">
    <location>
        <begin position="177"/>
        <end position="200"/>
    </location>
</feature>
<feature type="transmembrane region" description="Helical" evidence="1">
    <location>
        <begin position="69"/>
        <end position="86"/>
    </location>
</feature>
<sequence>MPLLWLRLAVVFYGLGLVYSLLLLSRRGEALTRFVGPAVGMGMIFQLVSLVEFAVLEGKITASVHHSESLLAFVIMVVFMIFFVRYRTSSPGIFVFPLVFFLTFASATGPQGFPLSSPLLKNSWTIIHIVLIFTGYAGLFLSFGASLLYLIQEKSLKSKQPASFAGRLPALQTIDEIGYRALLLGFPFMTFGLVAGSVLAENKFGSLFFLDAKVLLSIIMWVVYMVLLYTRWNSGWRGRKAAYLAAFAFIAAVGAWAANYFSHLHRFSAS</sequence>
<evidence type="ECO:0000259" key="2">
    <source>
        <dbReference type="Pfam" id="PF01578"/>
    </source>
</evidence>
<dbReference type="PANTHER" id="PTHR38034:SF1">
    <property type="entry name" value="INNER MEMBRANE PROTEIN YPJD"/>
    <property type="match status" value="1"/>
</dbReference>
<evidence type="ECO:0000313" key="4">
    <source>
        <dbReference type="Proteomes" id="UP000002432"/>
    </source>
</evidence>
<keyword evidence="4" id="KW-1185">Reference proteome</keyword>
<proteinExistence type="predicted"/>
<dbReference type="InterPro" id="IPR002541">
    <property type="entry name" value="Cyt_c_assembly"/>
</dbReference>